<keyword evidence="2" id="KW-1185">Reference proteome</keyword>
<feature type="non-terminal residue" evidence="1">
    <location>
        <position position="291"/>
    </location>
</feature>
<dbReference type="GO" id="GO:0003676">
    <property type="term" value="F:nucleic acid binding"/>
    <property type="evidence" value="ECO:0007669"/>
    <property type="project" value="InterPro"/>
</dbReference>
<dbReference type="AlphaFoldDB" id="A0A6A5V8T8"/>
<dbReference type="InterPro" id="IPR036397">
    <property type="entry name" value="RNaseH_sf"/>
</dbReference>
<protein>
    <submittedName>
        <fullName evidence="1">Uncharacterized protein</fullName>
    </submittedName>
</protein>
<proteinExistence type="predicted"/>
<dbReference type="Proteomes" id="UP000800036">
    <property type="component" value="Unassembled WGS sequence"/>
</dbReference>
<reference evidence="1" key="1">
    <citation type="journal article" date="2020" name="Stud. Mycol.">
        <title>101 Dothideomycetes genomes: a test case for predicting lifestyles and emergence of pathogens.</title>
        <authorList>
            <person name="Haridas S."/>
            <person name="Albert R."/>
            <person name="Binder M."/>
            <person name="Bloem J."/>
            <person name="Labutti K."/>
            <person name="Salamov A."/>
            <person name="Andreopoulos B."/>
            <person name="Baker S."/>
            <person name="Barry K."/>
            <person name="Bills G."/>
            <person name="Bluhm B."/>
            <person name="Cannon C."/>
            <person name="Castanera R."/>
            <person name="Culley D."/>
            <person name="Daum C."/>
            <person name="Ezra D."/>
            <person name="Gonzalez J."/>
            <person name="Henrissat B."/>
            <person name="Kuo A."/>
            <person name="Liang C."/>
            <person name="Lipzen A."/>
            <person name="Lutzoni F."/>
            <person name="Magnuson J."/>
            <person name="Mondo S."/>
            <person name="Nolan M."/>
            <person name="Ohm R."/>
            <person name="Pangilinan J."/>
            <person name="Park H.-J."/>
            <person name="Ramirez L."/>
            <person name="Alfaro M."/>
            <person name="Sun H."/>
            <person name="Tritt A."/>
            <person name="Yoshinaga Y."/>
            <person name="Zwiers L.-H."/>
            <person name="Turgeon B."/>
            <person name="Goodwin S."/>
            <person name="Spatafora J."/>
            <person name="Crous P."/>
            <person name="Grigoriev I."/>
        </authorList>
    </citation>
    <scope>NUCLEOTIDE SEQUENCE</scope>
    <source>
        <strain evidence="1">CBS 107.79</strain>
    </source>
</reference>
<evidence type="ECO:0000313" key="2">
    <source>
        <dbReference type="Proteomes" id="UP000800036"/>
    </source>
</evidence>
<accession>A0A6A5V8T8</accession>
<gene>
    <name evidence="1" type="ORF">BU23DRAFT_388181</name>
</gene>
<dbReference type="EMBL" id="ML976679">
    <property type="protein sequence ID" value="KAF1973621.1"/>
    <property type="molecule type" value="Genomic_DNA"/>
</dbReference>
<organism evidence="1 2">
    <name type="scientific">Bimuria novae-zelandiae CBS 107.79</name>
    <dbReference type="NCBI Taxonomy" id="1447943"/>
    <lineage>
        <taxon>Eukaryota</taxon>
        <taxon>Fungi</taxon>
        <taxon>Dikarya</taxon>
        <taxon>Ascomycota</taxon>
        <taxon>Pezizomycotina</taxon>
        <taxon>Dothideomycetes</taxon>
        <taxon>Pleosporomycetidae</taxon>
        <taxon>Pleosporales</taxon>
        <taxon>Massarineae</taxon>
        <taxon>Didymosphaeriaceae</taxon>
        <taxon>Bimuria</taxon>
    </lineage>
</organism>
<name>A0A6A5V8T8_9PLEO</name>
<evidence type="ECO:0000313" key="1">
    <source>
        <dbReference type="EMBL" id="KAF1973621.1"/>
    </source>
</evidence>
<dbReference type="OrthoDB" id="3792558at2759"/>
<sequence length="291" mass="33757">MPISRRKPYQYKVHKSRTKKTKIRELCAVERAFAVGASVFGISTNKDIAECFDPPVDKFTIAKLVKRIRERADQEGISITDPSLYETLPGRGRPELLDDAQKKRIIEIVTQDRTHREKEPLQAIQDGDFDELPPMSVSTFENVMYEAGYARRKPGWKPPLTEDEMQDRYAWAVAHNPDKYKEGDGLGFNFRSCVYTDETPAQIGEQRGMQRAWFRPEEKYDVYVKHDRVQKYCKLQFYGAFTYNHKGPCHIYGHETEEEKAAAKVALNQENAERREHVEKQLNYACAALQE</sequence>
<dbReference type="Gene3D" id="3.30.420.10">
    <property type="entry name" value="Ribonuclease H-like superfamily/Ribonuclease H"/>
    <property type="match status" value="1"/>
</dbReference>